<keyword evidence="5" id="KW-0808">Transferase</keyword>
<dbReference type="Pfam" id="PF18289">
    <property type="entry name" value="HU-CCDC81_euk_2"/>
    <property type="match status" value="1"/>
</dbReference>
<evidence type="ECO:0000313" key="5">
    <source>
        <dbReference type="EMBL" id="CAK9006030.1"/>
    </source>
</evidence>
<gene>
    <name evidence="5" type="ORF">SCF082_LOCUS8845</name>
</gene>
<feature type="transmembrane region" description="Helical" evidence="3">
    <location>
        <begin position="1177"/>
        <end position="1198"/>
    </location>
</feature>
<dbReference type="InterPro" id="IPR040673">
    <property type="entry name" value="CCDC81_HU_dom_2"/>
</dbReference>
<keyword evidence="5" id="KW-0418">Kinase</keyword>
<evidence type="ECO:0000313" key="6">
    <source>
        <dbReference type="Proteomes" id="UP001642464"/>
    </source>
</evidence>
<evidence type="ECO:0000256" key="2">
    <source>
        <dbReference type="SAM" id="MobiDB-lite"/>
    </source>
</evidence>
<proteinExistence type="predicted"/>
<dbReference type="GO" id="GO:0016301">
    <property type="term" value="F:kinase activity"/>
    <property type="evidence" value="ECO:0007669"/>
    <property type="project" value="UniProtKB-KW"/>
</dbReference>
<keyword evidence="3" id="KW-1133">Transmembrane helix</keyword>
<dbReference type="PROSITE" id="PS00107">
    <property type="entry name" value="PROTEIN_KINASE_ATP"/>
    <property type="match status" value="1"/>
</dbReference>
<dbReference type="SUPFAM" id="SSF56112">
    <property type="entry name" value="Protein kinase-like (PK-like)"/>
    <property type="match status" value="1"/>
</dbReference>
<evidence type="ECO:0000259" key="4">
    <source>
        <dbReference type="PROSITE" id="PS50011"/>
    </source>
</evidence>
<dbReference type="PROSITE" id="PS50011">
    <property type="entry name" value="PROTEIN_KINASE_DOM"/>
    <property type="match status" value="1"/>
</dbReference>
<dbReference type="SMART" id="SM00220">
    <property type="entry name" value="S_TKc"/>
    <property type="match status" value="1"/>
</dbReference>
<dbReference type="InterPro" id="IPR017441">
    <property type="entry name" value="Protein_kinase_ATP_BS"/>
</dbReference>
<dbReference type="PANTHER" id="PTHR44167:SF24">
    <property type="entry name" value="SERINE_THREONINE-PROTEIN KINASE CHK2"/>
    <property type="match status" value="1"/>
</dbReference>
<keyword evidence="3" id="KW-0472">Membrane</keyword>
<dbReference type="PANTHER" id="PTHR44167">
    <property type="entry name" value="OVARIAN-SPECIFIC SERINE/THREONINE-PROTEIN KINASE LOK-RELATED"/>
    <property type="match status" value="1"/>
</dbReference>
<keyword evidence="1" id="KW-0067">ATP-binding</keyword>
<dbReference type="Proteomes" id="UP001642464">
    <property type="component" value="Unassembled WGS sequence"/>
</dbReference>
<dbReference type="Pfam" id="PF00069">
    <property type="entry name" value="Pkinase"/>
    <property type="match status" value="1"/>
</dbReference>
<dbReference type="InterPro" id="IPR011009">
    <property type="entry name" value="Kinase-like_dom_sf"/>
</dbReference>
<feature type="domain" description="Protein kinase" evidence="4">
    <location>
        <begin position="710"/>
        <end position="1119"/>
    </location>
</feature>
<feature type="binding site" evidence="1">
    <location>
        <position position="745"/>
    </location>
    <ligand>
        <name>ATP</name>
        <dbReference type="ChEBI" id="CHEBI:30616"/>
    </ligand>
</feature>
<evidence type="ECO:0000256" key="3">
    <source>
        <dbReference type="SAM" id="Phobius"/>
    </source>
</evidence>
<keyword evidence="6" id="KW-1185">Reference proteome</keyword>
<feature type="region of interest" description="Disordered" evidence="2">
    <location>
        <begin position="169"/>
        <end position="197"/>
    </location>
</feature>
<dbReference type="InterPro" id="IPR000719">
    <property type="entry name" value="Prot_kinase_dom"/>
</dbReference>
<keyword evidence="1" id="KW-0547">Nucleotide-binding</keyword>
<dbReference type="EMBL" id="CAXAMM010005113">
    <property type="protein sequence ID" value="CAK9006030.1"/>
    <property type="molecule type" value="Genomic_DNA"/>
</dbReference>
<feature type="transmembrane region" description="Helical" evidence="3">
    <location>
        <begin position="1294"/>
        <end position="1312"/>
    </location>
</feature>
<feature type="transmembrane region" description="Helical" evidence="3">
    <location>
        <begin position="1204"/>
        <end position="1224"/>
    </location>
</feature>
<evidence type="ECO:0000256" key="1">
    <source>
        <dbReference type="PROSITE-ProRule" id="PRU10141"/>
    </source>
</evidence>
<feature type="transmembrane region" description="Helical" evidence="3">
    <location>
        <begin position="1145"/>
        <end position="1165"/>
    </location>
</feature>
<protein>
    <submittedName>
        <fullName evidence="5">Serine/threonine-protein kinase PknA</fullName>
    </submittedName>
</protein>
<organism evidence="5 6">
    <name type="scientific">Durusdinium trenchii</name>
    <dbReference type="NCBI Taxonomy" id="1381693"/>
    <lineage>
        <taxon>Eukaryota</taxon>
        <taxon>Sar</taxon>
        <taxon>Alveolata</taxon>
        <taxon>Dinophyceae</taxon>
        <taxon>Suessiales</taxon>
        <taxon>Symbiodiniaceae</taxon>
        <taxon>Durusdinium</taxon>
    </lineage>
</organism>
<name>A0ABP0IVA9_9DINO</name>
<keyword evidence="3" id="KW-0812">Transmembrane</keyword>
<comment type="caution">
    <text evidence="5">The sequence shown here is derived from an EMBL/GenBank/DDBJ whole genome shotgun (WGS) entry which is preliminary data.</text>
</comment>
<accession>A0ABP0IVA9</accession>
<reference evidence="5 6" key="1">
    <citation type="submission" date="2024-02" db="EMBL/GenBank/DDBJ databases">
        <authorList>
            <person name="Chen Y."/>
            <person name="Shah S."/>
            <person name="Dougan E. K."/>
            <person name="Thang M."/>
            <person name="Chan C."/>
        </authorList>
    </citation>
    <scope>NUCLEOTIDE SEQUENCE [LARGE SCALE GENOMIC DNA]</scope>
</reference>
<dbReference type="Gene3D" id="1.10.510.10">
    <property type="entry name" value="Transferase(Phosphotransferase) domain 1"/>
    <property type="match status" value="1"/>
</dbReference>
<feature type="transmembrane region" description="Helical" evidence="3">
    <location>
        <begin position="1236"/>
        <end position="1256"/>
    </location>
</feature>
<sequence>MATLDSEEDDGKSQERAAAVFQSLCGYLVQEVSMGRTVHVPNLGLFFHAGTGQMRFKVLEKLLPADHRWEGESPGIGPIAKARVEKIAQSAGVHKDLAEEMLHAAVKDFWTAVQTSPEVELDFPGVGVIKVKDKTLTFEPFGSQVHRKKVTAEHGMFSRTAQELWKKLPQSQASLRSKETAESYPGTIPSPLSPTAMPTRVGNSEILTLHKSSSTPVLKPLKHESRGTGEVPFPQTFKDRKLASLKEDAEQLSKRFTRQLPVSERLFPPILDRCSRTRSALVRESVAKDHISNVIGANYSPKSRSLSIDHEARASLLDTLIRRKPIPQELKDGAVDLRNVDWTAEWPQILEDSPVCGEIEDIQMSKKEFCRILSRYRHYTEGGIPADVLAPYHRQWLEHAVLLLEFENPARWPMLSEEEQTNLIEELRTEILKGYIRAAKTTVVNYALLDERCRKRLDVPFIPSPPPIWGCLTFQVPDIGTPGGELDEATDRPDLRSTGARGFSKRGIRWRTAMYRLSDRMAVRGGTEWKTEVTKETRTAAVKVKLTAFGRVAQLDLAELQSVRPQHRNSVTALSLVDFWLKECQDCARRSLGGLYTLEDKADEALFDLLVHLGNAALLGNEQTPPEHPAFDGFEFLELLDVAEYPRAVAVEHEDAEEQGEELQRPSGISGRSMMSFLESLKGWTSHAFSFPKLLTQIQWNFHPALNDKFYDAKAVGSGTFGVTFLAKTRTEELTGEAGQKVAVKLLKSSDNIWLSPYHYKHLPQIRPYIDLSRAECVDLQAIHRGEDADKEAAEHVVKCLYDGISPQLRSLSDSFAPLYMVMNFVGSDDVDKWWAKQVKHGQGSGANTDILKALKSSVKGMLLGLRFLAESQTDTQWVHHDLKPQNMVVTDDTAETVLVDFGTVLSSKEPKKSSATTMVFAPPTVDHYGLWSEPVGWSPPIWSYDIYQAGATILGMAIGTQLADDGIELNIHAIPLYNFLIATSAQNAAAGFTDVKEVYRCAKNGGGDLLGNMWGCVGKHLVKVYGEEHQRNLQKILESSGDGKKQAIWTVVNCRSWGNEGQVMAKPTNMGTTKTQDFFWILVDDWINTGFDEVLVKMLSTDPAQRPKPSEVLEHAWFKQHTVAAGVPQTYTCPSMPASELEHIQGLLIVATVIAILSCIFVPFPGITYSLKLGGAWWKWLMAWAGFLVVMSPWILYFILDVLWLWIILTLPLGVAMMVLPFLPLSEEQAEKRVTISTALLGSAMGFSILMIPVASSTISMLSYLIEALKDHKAVTVDIAAARDFVTEINHRMVMLPILACLYSLAALITLRLKPGTGATSQAPDSARTPEVSFAKNATSTELTNMA</sequence>